<dbReference type="InterPro" id="IPR011992">
    <property type="entry name" value="EF-hand-dom_pair"/>
</dbReference>
<dbReference type="InterPro" id="IPR040250">
    <property type="entry name" value="Nucleobindin"/>
</dbReference>
<evidence type="ECO:0000313" key="5">
    <source>
        <dbReference type="EMBL" id="TFY81818.1"/>
    </source>
</evidence>
<dbReference type="Pfam" id="PF13499">
    <property type="entry name" value="EF-hand_7"/>
    <property type="match status" value="1"/>
</dbReference>
<dbReference type="Proteomes" id="UP000298061">
    <property type="component" value="Unassembled WGS sequence"/>
</dbReference>
<dbReference type="GO" id="GO:0005793">
    <property type="term" value="C:endoplasmic reticulum-Golgi intermediate compartment"/>
    <property type="evidence" value="ECO:0007669"/>
    <property type="project" value="TreeGrafter"/>
</dbReference>
<feature type="compositionally biased region" description="Basic and acidic residues" evidence="2">
    <location>
        <begin position="207"/>
        <end position="221"/>
    </location>
</feature>
<dbReference type="PANTHER" id="PTHR19237:SF20">
    <property type="entry name" value="NUCLEOBINDIN 1"/>
    <property type="match status" value="1"/>
</dbReference>
<comment type="caution">
    <text evidence="5">The sequence shown here is derived from an EMBL/GenBank/DDBJ whole genome shotgun (WGS) entry which is preliminary data.</text>
</comment>
<organism evidence="5 6">
    <name type="scientific">Hericium alpestre</name>
    <dbReference type="NCBI Taxonomy" id="135208"/>
    <lineage>
        <taxon>Eukaryota</taxon>
        <taxon>Fungi</taxon>
        <taxon>Dikarya</taxon>
        <taxon>Basidiomycota</taxon>
        <taxon>Agaricomycotina</taxon>
        <taxon>Agaricomycetes</taxon>
        <taxon>Russulales</taxon>
        <taxon>Hericiaceae</taxon>
        <taxon>Hericium</taxon>
    </lineage>
</organism>
<proteinExistence type="predicted"/>
<feature type="domain" description="EF-hand" evidence="4">
    <location>
        <begin position="98"/>
        <end position="133"/>
    </location>
</feature>
<protein>
    <recommendedName>
        <fullName evidence="4">EF-hand domain-containing protein</fullName>
    </recommendedName>
</protein>
<dbReference type="PANTHER" id="PTHR19237">
    <property type="entry name" value="NUCLEOBINDIN"/>
    <property type="match status" value="1"/>
</dbReference>
<dbReference type="AlphaFoldDB" id="A0A4Z0A896"/>
<dbReference type="SUPFAM" id="SSF47473">
    <property type="entry name" value="EF-hand"/>
    <property type="match status" value="1"/>
</dbReference>
<feature type="chain" id="PRO_5021375718" description="EF-hand domain-containing protein" evidence="3">
    <location>
        <begin position="22"/>
        <end position="311"/>
    </location>
</feature>
<feature type="signal peptide" evidence="3">
    <location>
        <begin position="1"/>
        <end position="21"/>
    </location>
</feature>
<evidence type="ECO:0000256" key="2">
    <source>
        <dbReference type="SAM" id="MobiDB-lite"/>
    </source>
</evidence>
<feature type="region of interest" description="Disordered" evidence="2">
    <location>
        <begin position="207"/>
        <end position="292"/>
    </location>
</feature>
<dbReference type="OrthoDB" id="289247at2759"/>
<evidence type="ECO:0000256" key="3">
    <source>
        <dbReference type="SAM" id="SignalP"/>
    </source>
</evidence>
<dbReference type="PROSITE" id="PS50222">
    <property type="entry name" value="EF_HAND_2"/>
    <property type="match status" value="1"/>
</dbReference>
<gene>
    <name evidence="5" type="ORF">EWM64_g2193</name>
</gene>
<dbReference type="STRING" id="135208.A0A4Z0A896"/>
<keyword evidence="1 3" id="KW-0732">Signal</keyword>
<dbReference type="GO" id="GO:0005509">
    <property type="term" value="F:calcium ion binding"/>
    <property type="evidence" value="ECO:0007669"/>
    <property type="project" value="InterPro"/>
</dbReference>
<sequence length="311" mass="35548">MYLRSLLLSFFLIFNAARAHGGHGENSQEPITGEAAQYAQQHMATEHHIDSFDLPSFFQLHDLNSDGVWDKEEIEAIYGVHHVYSKKLSKDDIQHEEKAEQIVNTIFRAMDKDGDEKITLQEFEAVGLAGLPNFDSLGAEGHHYDVESEFFLHHEEQFHSTPETQTEESYNHPEDLEHFSHHESIERKEAEREAEYQGITVEEALAQHEEPPPAPVHDSEHAQVGNDSNQESEAQPHAGEPPKKIQRPIPPEKQDPAVRFQNAKAESEAHGEWGVGEGGFKPPLTPGEKMRKNLPYKERMQYKFRRSWGDF</sequence>
<evidence type="ECO:0000259" key="4">
    <source>
        <dbReference type="PROSITE" id="PS50222"/>
    </source>
</evidence>
<name>A0A4Z0A896_9AGAM</name>
<dbReference type="Gene3D" id="1.10.238.10">
    <property type="entry name" value="EF-hand"/>
    <property type="match status" value="1"/>
</dbReference>
<keyword evidence="6" id="KW-1185">Reference proteome</keyword>
<reference evidence="5 6" key="1">
    <citation type="submission" date="2019-02" db="EMBL/GenBank/DDBJ databases">
        <title>Genome sequencing of the rare red list fungi Hericium alpestre (H. flagellum).</title>
        <authorList>
            <person name="Buettner E."/>
            <person name="Kellner H."/>
        </authorList>
    </citation>
    <scope>NUCLEOTIDE SEQUENCE [LARGE SCALE GENOMIC DNA]</scope>
    <source>
        <strain evidence="5 6">DSM 108284</strain>
    </source>
</reference>
<dbReference type="EMBL" id="SFCI01000170">
    <property type="protein sequence ID" value="TFY81818.1"/>
    <property type="molecule type" value="Genomic_DNA"/>
</dbReference>
<evidence type="ECO:0000256" key="1">
    <source>
        <dbReference type="ARBA" id="ARBA00022729"/>
    </source>
</evidence>
<evidence type="ECO:0000313" key="6">
    <source>
        <dbReference type="Proteomes" id="UP000298061"/>
    </source>
</evidence>
<accession>A0A4Z0A896</accession>
<dbReference type="GO" id="GO:0070062">
    <property type="term" value="C:extracellular exosome"/>
    <property type="evidence" value="ECO:0007669"/>
    <property type="project" value="TreeGrafter"/>
</dbReference>
<dbReference type="InterPro" id="IPR002048">
    <property type="entry name" value="EF_hand_dom"/>
</dbReference>